<dbReference type="PANTHER" id="PTHR48475:SF2">
    <property type="entry name" value="RIBONUCLEASE H"/>
    <property type="match status" value="1"/>
</dbReference>
<dbReference type="SUPFAM" id="SSF56672">
    <property type="entry name" value="DNA/RNA polymerases"/>
    <property type="match status" value="1"/>
</dbReference>
<dbReference type="InterPro" id="IPR043502">
    <property type="entry name" value="DNA/RNA_pol_sf"/>
</dbReference>
<feature type="region of interest" description="Disordered" evidence="1">
    <location>
        <begin position="87"/>
        <end position="121"/>
    </location>
</feature>
<comment type="caution">
    <text evidence="3">The sequence shown here is derived from an EMBL/GenBank/DDBJ whole genome shotgun (WGS) entry which is preliminary data.</text>
</comment>
<evidence type="ECO:0000259" key="2">
    <source>
        <dbReference type="Pfam" id="PF17919"/>
    </source>
</evidence>
<evidence type="ECO:0000256" key="1">
    <source>
        <dbReference type="SAM" id="MobiDB-lite"/>
    </source>
</evidence>
<dbReference type="Proteomes" id="UP001289374">
    <property type="component" value="Unassembled WGS sequence"/>
</dbReference>
<dbReference type="InterPro" id="IPR043128">
    <property type="entry name" value="Rev_trsase/Diguanyl_cyclase"/>
</dbReference>
<proteinExistence type="predicted"/>
<reference evidence="3" key="2">
    <citation type="journal article" date="2024" name="Plant">
        <title>Genomic evolution and insights into agronomic trait innovations of Sesamum species.</title>
        <authorList>
            <person name="Miao H."/>
            <person name="Wang L."/>
            <person name="Qu L."/>
            <person name="Liu H."/>
            <person name="Sun Y."/>
            <person name="Le M."/>
            <person name="Wang Q."/>
            <person name="Wei S."/>
            <person name="Zheng Y."/>
            <person name="Lin W."/>
            <person name="Duan Y."/>
            <person name="Cao H."/>
            <person name="Xiong S."/>
            <person name="Wang X."/>
            <person name="Wei L."/>
            <person name="Li C."/>
            <person name="Ma Q."/>
            <person name="Ju M."/>
            <person name="Zhao R."/>
            <person name="Li G."/>
            <person name="Mu C."/>
            <person name="Tian Q."/>
            <person name="Mei H."/>
            <person name="Zhang T."/>
            <person name="Gao T."/>
            <person name="Zhang H."/>
        </authorList>
    </citation>
    <scope>NUCLEOTIDE SEQUENCE</scope>
    <source>
        <strain evidence="3">K16</strain>
    </source>
</reference>
<organism evidence="3 4">
    <name type="scientific">Sesamum angolense</name>
    <dbReference type="NCBI Taxonomy" id="2727404"/>
    <lineage>
        <taxon>Eukaryota</taxon>
        <taxon>Viridiplantae</taxon>
        <taxon>Streptophyta</taxon>
        <taxon>Embryophyta</taxon>
        <taxon>Tracheophyta</taxon>
        <taxon>Spermatophyta</taxon>
        <taxon>Magnoliopsida</taxon>
        <taxon>eudicotyledons</taxon>
        <taxon>Gunneridae</taxon>
        <taxon>Pentapetalae</taxon>
        <taxon>asterids</taxon>
        <taxon>lamiids</taxon>
        <taxon>Lamiales</taxon>
        <taxon>Pedaliaceae</taxon>
        <taxon>Sesamum</taxon>
    </lineage>
</organism>
<protein>
    <recommendedName>
        <fullName evidence="2">Reverse transcriptase/retrotransposon-derived protein RNase H-like domain-containing protein</fullName>
    </recommendedName>
</protein>
<feature type="domain" description="Reverse transcriptase/retrotransposon-derived protein RNase H-like" evidence="2">
    <location>
        <begin position="259"/>
        <end position="338"/>
    </location>
</feature>
<evidence type="ECO:0000313" key="4">
    <source>
        <dbReference type="Proteomes" id="UP001289374"/>
    </source>
</evidence>
<dbReference type="PANTHER" id="PTHR48475">
    <property type="entry name" value="RIBONUCLEASE H"/>
    <property type="match status" value="1"/>
</dbReference>
<dbReference type="EMBL" id="JACGWL010000206">
    <property type="protein sequence ID" value="KAK4384306.1"/>
    <property type="molecule type" value="Genomic_DNA"/>
</dbReference>
<dbReference type="InterPro" id="IPR041577">
    <property type="entry name" value="RT_RNaseH_2"/>
</dbReference>
<dbReference type="Pfam" id="PF17919">
    <property type="entry name" value="RT_RNaseH_2"/>
    <property type="match status" value="1"/>
</dbReference>
<evidence type="ECO:0000313" key="3">
    <source>
        <dbReference type="EMBL" id="KAK4384306.1"/>
    </source>
</evidence>
<feature type="compositionally biased region" description="Polar residues" evidence="1">
    <location>
        <begin position="106"/>
        <end position="119"/>
    </location>
</feature>
<feature type="compositionally biased region" description="Polar residues" evidence="1">
    <location>
        <begin position="197"/>
        <end position="221"/>
    </location>
</feature>
<accession>A0AAE1TB84</accession>
<reference evidence="3" key="1">
    <citation type="submission" date="2020-06" db="EMBL/GenBank/DDBJ databases">
        <authorList>
            <person name="Li T."/>
            <person name="Hu X."/>
            <person name="Zhang T."/>
            <person name="Song X."/>
            <person name="Zhang H."/>
            <person name="Dai N."/>
            <person name="Sheng W."/>
            <person name="Hou X."/>
            <person name="Wei L."/>
        </authorList>
    </citation>
    <scope>NUCLEOTIDE SEQUENCE</scope>
    <source>
        <strain evidence="3">K16</strain>
        <tissue evidence="3">Leaf</tissue>
    </source>
</reference>
<name>A0AAE1TB84_9LAMI</name>
<sequence length="341" mass="38388">MVLLPLTLGTTPLRKTCLLKFLVVDIPSTYIILGRPTLDTFRAIISTYHMKIKFPMIGGVGEAQANALQARKCYIEAIKKGKKRGTKNLLKPRTPINEKNDPIPIPSQTKRTLSRSNRGGTPYHRACLGDLGKVTKIGSKMTENVRNQIINCLRKNKHIFAWTPQDLEGIDPGVITHHLNLDPSAKVWRAFPRIHGNPTSYRGQPSQDQSYPGHGTPNQHQRSATADRMMAALSRFISKSIEKGLPFFKILRKVKDFEWTEECQQAFEYLKAYLAKPPLLVTPMPGDTLYLYLSSTPQAISSVLEREEDGGQIPIYYINKVLNGAECHYLPIERLALAWSP</sequence>
<feature type="region of interest" description="Disordered" evidence="1">
    <location>
        <begin position="196"/>
        <end position="221"/>
    </location>
</feature>
<dbReference type="Gene3D" id="3.30.70.270">
    <property type="match status" value="1"/>
</dbReference>
<dbReference type="AlphaFoldDB" id="A0AAE1TB84"/>
<gene>
    <name evidence="3" type="ORF">Sango_3074000</name>
</gene>
<keyword evidence="4" id="KW-1185">Reference proteome</keyword>